<reference evidence="3" key="1">
    <citation type="journal article" date="2019" name="Nat. Commun.">
        <title>The genome of broomcorn millet.</title>
        <authorList>
            <person name="Zou C."/>
            <person name="Miki D."/>
            <person name="Li D."/>
            <person name="Tang Q."/>
            <person name="Xiao L."/>
            <person name="Rajput S."/>
            <person name="Deng P."/>
            <person name="Jia W."/>
            <person name="Huang R."/>
            <person name="Zhang M."/>
            <person name="Sun Y."/>
            <person name="Hu J."/>
            <person name="Fu X."/>
            <person name="Schnable P.S."/>
            <person name="Li F."/>
            <person name="Zhang H."/>
            <person name="Feng B."/>
            <person name="Zhu X."/>
            <person name="Liu R."/>
            <person name="Schnable J.C."/>
            <person name="Zhu J.-K."/>
            <person name="Zhang H."/>
        </authorList>
    </citation>
    <scope>NUCLEOTIDE SEQUENCE [LARGE SCALE GENOMIC DNA]</scope>
</reference>
<keyword evidence="3" id="KW-1185">Reference proteome</keyword>
<dbReference type="OrthoDB" id="106784at2759"/>
<dbReference type="STRING" id="4540.A0A3L6SJB7"/>
<feature type="region of interest" description="Disordered" evidence="1">
    <location>
        <begin position="178"/>
        <end position="272"/>
    </location>
</feature>
<name>A0A3L6SJB7_PANMI</name>
<feature type="region of interest" description="Disordered" evidence="1">
    <location>
        <begin position="39"/>
        <end position="79"/>
    </location>
</feature>
<organism evidence="2 3">
    <name type="scientific">Panicum miliaceum</name>
    <name type="common">Proso millet</name>
    <name type="synonym">Broomcorn millet</name>
    <dbReference type="NCBI Taxonomy" id="4540"/>
    <lineage>
        <taxon>Eukaryota</taxon>
        <taxon>Viridiplantae</taxon>
        <taxon>Streptophyta</taxon>
        <taxon>Embryophyta</taxon>
        <taxon>Tracheophyta</taxon>
        <taxon>Spermatophyta</taxon>
        <taxon>Magnoliopsida</taxon>
        <taxon>Liliopsida</taxon>
        <taxon>Poales</taxon>
        <taxon>Poaceae</taxon>
        <taxon>PACMAD clade</taxon>
        <taxon>Panicoideae</taxon>
        <taxon>Panicodae</taxon>
        <taxon>Paniceae</taxon>
        <taxon>Panicinae</taxon>
        <taxon>Panicum</taxon>
        <taxon>Panicum sect. Panicum</taxon>
    </lineage>
</organism>
<feature type="compositionally biased region" description="Basic and acidic residues" evidence="1">
    <location>
        <begin position="221"/>
        <end position="244"/>
    </location>
</feature>
<dbReference type="EMBL" id="PQIB02000004">
    <property type="protein sequence ID" value="RLN22698.1"/>
    <property type="molecule type" value="Genomic_DNA"/>
</dbReference>
<proteinExistence type="predicted"/>
<protein>
    <submittedName>
        <fullName evidence="2">Uncharacterized protein</fullName>
    </submittedName>
</protein>
<dbReference type="AlphaFoldDB" id="A0A3L6SJB7"/>
<gene>
    <name evidence="2" type="ORF">C2845_PM07G32580</name>
</gene>
<sequence>MNRPREKLAANVDIVSKDEGISTGVSAEKTVAGSEVIEVKDGSGSTSKVTTVSGALEHTATRTDQPKKKRKKADSTNVEPNNVDYGYNVPFDPAYYNPFISGYSWVTEPYMYGSMGMPYGGYPMGPYGVNSFNGMPPQAPAMPGYPASYQRYVLSYPVSGVPLSIAMLTVHVADFSRPETQPTHHRGTEAVVSHSRQGKRPKDTRVQPQSHGSKSRNRTRSSSERRDHGRSDRSSDDYHEDQSSRKRMRDSSTMYGDKHGGRRSRQFQEYDS</sequence>
<evidence type="ECO:0000313" key="3">
    <source>
        <dbReference type="Proteomes" id="UP000275267"/>
    </source>
</evidence>
<evidence type="ECO:0000313" key="2">
    <source>
        <dbReference type="EMBL" id="RLN22698.1"/>
    </source>
</evidence>
<dbReference type="Proteomes" id="UP000275267">
    <property type="component" value="Unassembled WGS sequence"/>
</dbReference>
<feature type="compositionally biased region" description="Low complexity" evidence="1">
    <location>
        <begin position="42"/>
        <end position="54"/>
    </location>
</feature>
<evidence type="ECO:0000256" key="1">
    <source>
        <dbReference type="SAM" id="MobiDB-lite"/>
    </source>
</evidence>
<accession>A0A3L6SJB7</accession>
<comment type="caution">
    <text evidence="2">The sequence shown here is derived from an EMBL/GenBank/DDBJ whole genome shotgun (WGS) entry which is preliminary data.</text>
</comment>